<evidence type="ECO:0000313" key="6">
    <source>
        <dbReference type="EMBL" id="GLI34070.1"/>
    </source>
</evidence>
<dbReference type="PANTHER" id="PTHR33258:SF1">
    <property type="entry name" value="TRANSPOSASE INSL FOR INSERTION SEQUENCE ELEMENT IS186A-RELATED"/>
    <property type="match status" value="1"/>
</dbReference>
<keyword evidence="3" id="KW-0238">DNA-binding</keyword>
<comment type="similarity">
    <text evidence="1">Belongs to the transposase 11 family.</text>
</comment>
<dbReference type="SUPFAM" id="SSF53098">
    <property type="entry name" value="Ribonuclease H-like"/>
    <property type="match status" value="1"/>
</dbReference>
<name>A0A9W6FV15_9BACT</name>
<dbReference type="InterPro" id="IPR002559">
    <property type="entry name" value="Transposase_11"/>
</dbReference>
<evidence type="ECO:0000313" key="7">
    <source>
        <dbReference type="EMBL" id="GLI34536.1"/>
    </source>
</evidence>
<dbReference type="AlphaFoldDB" id="A0A9W6FV15"/>
<protein>
    <submittedName>
        <fullName evidence="10">IS4 family transposase</fullName>
    </submittedName>
</protein>
<dbReference type="EMBL" id="BSDR01000001">
    <property type="protein sequence ID" value="GLI35359.1"/>
    <property type="molecule type" value="Genomic_DNA"/>
</dbReference>
<evidence type="ECO:0000256" key="1">
    <source>
        <dbReference type="ARBA" id="ARBA00010075"/>
    </source>
</evidence>
<sequence length="438" mass="50621">MKDSQLIPVENMDIKLDDATLLLKAKETGFMKRIRKFNPFDFIKALCLMTLYSTVSLEVFATILGFVAGSCISKQSLWERITPKCVAFVRSVLMSLMFRASSLEPLTAKGAFSRFKRVLLQDSTTINLPESLVRFFPGSGNQTGKVQAIMKIQVIHDLLSQTCLHFGLSGFRRNDQKASADILNFARPGDLVIRDLGYFVLNIFRLFTRQGIYFLTPYQHNVNYYTEDGERLDLLKLLKKHPIVDTMIVAGATERLPVRLVASPVPANIAQIRRRKLLKKDRRSNPTKEQLELLGWDIFLSNVGEDIWDSLTACRIYGIRWRIEILFKAWKSHFHLNSLPQKGSKSYIELLVYSRLVFITLFQSFFAEFSAYAYATEGKHLSLLKFAQFIQEHIWALILLFHSSQMPNLFLEQLLRHCAYESRHERKNYHEKLSNFLT</sequence>
<keyword evidence="11" id="KW-1185">Reference proteome</keyword>
<keyword evidence="4" id="KW-0233">DNA recombination</keyword>
<keyword evidence="2" id="KW-0815">Transposition</keyword>
<dbReference type="InterPro" id="IPR012337">
    <property type="entry name" value="RNaseH-like_sf"/>
</dbReference>
<organism evidence="10 11">
    <name type="scientific">Desulforhabdus amnigena</name>
    <dbReference type="NCBI Taxonomy" id="40218"/>
    <lineage>
        <taxon>Bacteria</taxon>
        <taxon>Pseudomonadati</taxon>
        <taxon>Thermodesulfobacteriota</taxon>
        <taxon>Syntrophobacteria</taxon>
        <taxon>Syntrophobacterales</taxon>
        <taxon>Syntrophobacteraceae</taxon>
        <taxon>Desulforhabdus</taxon>
    </lineage>
</organism>
<dbReference type="EMBL" id="BSDR01000001">
    <property type="protein sequence ID" value="GLI34536.1"/>
    <property type="molecule type" value="Genomic_DNA"/>
</dbReference>
<dbReference type="Proteomes" id="UP001144372">
    <property type="component" value="Unassembled WGS sequence"/>
</dbReference>
<proteinExistence type="inferred from homology"/>
<reference evidence="10" key="1">
    <citation type="submission" date="2022-12" db="EMBL/GenBank/DDBJ databases">
        <title>Reference genome sequencing for broad-spectrum identification of bacterial and archaeal isolates by mass spectrometry.</title>
        <authorList>
            <person name="Sekiguchi Y."/>
            <person name="Tourlousse D.M."/>
        </authorList>
    </citation>
    <scope>NUCLEOTIDE SEQUENCE</scope>
    <source>
        <strain evidence="10">ASRB1</strain>
    </source>
</reference>
<dbReference type="InterPro" id="IPR047952">
    <property type="entry name" value="Transpos_IS4"/>
</dbReference>
<evidence type="ECO:0000259" key="5">
    <source>
        <dbReference type="Pfam" id="PF01609"/>
    </source>
</evidence>
<dbReference type="PANTHER" id="PTHR33258">
    <property type="entry name" value="TRANSPOSASE INSL FOR INSERTION SEQUENCE ELEMENT IS186A-RELATED"/>
    <property type="match status" value="1"/>
</dbReference>
<evidence type="ECO:0000313" key="10">
    <source>
        <dbReference type="EMBL" id="GLI35359.1"/>
    </source>
</evidence>
<dbReference type="EMBL" id="BSDR01000001">
    <property type="protein sequence ID" value="GLI34070.1"/>
    <property type="molecule type" value="Genomic_DNA"/>
</dbReference>
<evidence type="ECO:0000256" key="4">
    <source>
        <dbReference type="ARBA" id="ARBA00023172"/>
    </source>
</evidence>
<dbReference type="EMBL" id="BSDR01000001">
    <property type="protein sequence ID" value="GLI35351.1"/>
    <property type="molecule type" value="Genomic_DNA"/>
</dbReference>
<evidence type="ECO:0000313" key="11">
    <source>
        <dbReference type="Proteomes" id="UP001144372"/>
    </source>
</evidence>
<dbReference type="GO" id="GO:0003677">
    <property type="term" value="F:DNA binding"/>
    <property type="evidence" value="ECO:0007669"/>
    <property type="project" value="UniProtKB-KW"/>
</dbReference>
<evidence type="ECO:0000313" key="9">
    <source>
        <dbReference type="EMBL" id="GLI35351.1"/>
    </source>
</evidence>
<dbReference type="GO" id="GO:0004803">
    <property type="term" value="F:transposase activity"/>
    <property type="evidence" value="ECO:0007669"/>
    <property type="project" value="InterPro"/>
</dbReference>
<dbReference type="EMBL" id="BSDR01000001">
    <property type="protein sequence ID" value="GLI35237.1"/>
    <property type="molecule type" value="Genomic_DNA"/>
</dbReference>
<accession>A0A9W6FV15</accession>
<feature type="domain" description="Transposase IS4-like" evidence="5">
    <location>
        <begin position="115"/>
        <end position="339"/>
    </location>
</feature>
<dbReference type="Pfam" id="PF01609">
    <property type="entry name" value="DDE_Tnp_1"/>
    <property type="match status" value="1"/>
</dbReference>
<gene>
    <name evidence="10" type="primary">tnp</name>
    <name evidence="6" type="ORF">DAMNIGENAA_15030</name>
    <name evidence="7" type="ORF">DAMNIGENAA_19690</name>
    <name evidence="8" type="ORF">DAMNIGENAA_26700</name>
    <name evidence="9" type="ORF">DAMNIGENAA_27840</name>
    <name evidence="10" type="ORF">DAMNIGENAA_27920</name>
</gene>
<dbReference type="NCBIfam" id="NF033592">
    <property type="entry name" value="transpos_IS4_1"/>
    <property type="match status" value="1"/>
</dbReference>
<evidence type="ECO:0000313" key="8">
    <source>
        <dbReference type="EMBL" id="GLI35237.1"/>
    </source>
</evidence>
<evidence type="ECO:0000256" key="2">
    <source>
        <dbReference type="ARBA" id="ARBA00022578"/>
    </source>
</evidence>
<evidence type="ECO:0000256" key="3">
    <source>
        <dbReference type="ARBA" id="ARBA00023125"/>
    </source>
</evidence>
<comment type="caution">
    <text evidence="10">The sequence shown here is derived from an EMBL/GenBank/DDBJ whole genome shotgun (WGS) entry which is preliminary data.</text>
</comment>
<dbReference type="GO" id="GO:0006313">
    <property type="term" value="P:DNA transposition"/>
    <property type="evidence" value="ECO:0007669"/>
    <property type="project" value="InterPro"/>
</dbReference>